<dbReference type="GO" id="GO:0005829">
    <property type="term" value="C:cytosol"/>
    <property type="evidence" value="ECO:0007669"/>
    <property type="project" value="TreeGrafter"/>
</dbReference>
<feature type="active site" description="Proton acceptor; specific for L-alanine" evidence="5">
    <location>
        <position position="267"/>
    </location>
</feature>
<evidence type="ECO:0000256" key="5">
    <source>
        <dbReference type="HAMAP-Rule" id="MF_01201"/>
    </source>
</evidence>
<feature type="binding site" evidence="5 7">
    <location>
        <position position="314"/>
    </location>
    <ligand>
        <name>substrate</name>
    </ligand>
</feature>
<dbReference type="AlphaFoldDB" id="A0A099Y9B9"/>
<dbReference type="PRINTS" id="PR00992">
    <property type="entry name" value="ALARACEMASE"/>
</dbReference>
<dbReference type="InterPro" id="IPR020622">
    <property type="entry name" value="Ala_racemase_pyridoxalP-BS"/>
</dbReference>
<dbReference type="InterPro" id="IPR009006">
    <property type="entry name" value="Ala_racemase/Decarboxylase_C"/>
</dbReference>
<comment type="caution">
    <text evidence="9">The sequence shown here is derived from an EMBL/GenBank/DDBJ whole genome shotgun (WGS) entry which is preliminary data.</text>
</comment>
<dbReference type="FunFam" id="3.20.20.10:FF:000002">
    <property type="entry name" value="Alanine racemase"/>
    <property type="match status" value="1"/>
</dbReference>
<keyword evidence="3 5" id="KW-0663">Pyridoxal phosphate</keyword>
<dbReference type="RefSeq" id="WP_034540030.1">
    <property type="nucleotide sequence ID" value="NZ_CP186923.1"/>
</dbReference>
<dbReference type="EC" id="5.1.1.1" evidence="5"/>
<dbReference type="SUPFAM" id="SSF50621">
    <property type="entry name" value="Alanine racemase C-terminal domain-like"/>
    <property type="match status" value="1"/>
</dbReference>
<dbReference type="InterPro" id="IPR000821">
    <property type="entry name" value="Ala_racemase"/>
</dbReference>
<feature type="modified residue" description="N6-(pyridoxal phosphate)lysine" evidence="5 6">
    <location>
        <position position="40"/>
    </location>
</feature>
<organism evidence="9 10">
    <name type="scientific">Limosilactobacillus mucosae</name>
    <name type="common">Lactobacillus mucosae</name>
    <dbReference type="NCBI Taxonomy" id="97478"/>
    <lineage>
        <taxon>Bacteria</taxon>
        <taxon>Bacillati</taxon>
        <taxon>Bacillota</taxon>
        <taxon>Bacilli</taxon>
        <taxon>Lactobacillales</taxon>
        <taxon>Lactobacillaceae</taxon>
        <taxon>Limosilactobacillus</taxon>
    </lineage>
</organism>
<dbReference type="Proteomes" id="UP000030001">
    <property type="component" value="Unassembled WGS sequence"/>
</dbReference>
<comment type="cofactor">
    <cofactor evidence="2 5 6">
        <name>pyridoxal 5'-phosphate</name>
        <dbReference type="ChEBI" id="CHEBI:597326"/>
    </cofactor>
</comment>
<dbReference type="PANTHER" id="PTHR30511:SF0">
    <property type="entry name" value="ALANINE RACEMASE, CATABOLIC-RELATED"/>
    <property type="match status" value="1"/>
</dbReference>
<comment type="similarity">
    <text evidence="5">Belongs to the alanine racemase family.</text>
</comment>
<keyword evidence="4 5" id="KW-0413">Isomerase</keyword>
<name>A0A099Y9B9_LIMMU</name>
<dbReference type="Pfam" id="PF01168">
    <property type="entry name" value="Ala_racemase_N"/>
    <property type="match status" value="1"/>
</dbReference>
<dbReference type="UniPathway" id="UPA00042">
    <property type="reaction ID" value="UER00497"/>
</dbReference>
<evidence type="ECO:0000313" key="10">
    <source>
        <dbReference type="Proteomes" id="UP000030001"/>
    </source>
</evidence>
<dbReference type="GO" id="GO:0030170">
    <property type="term" value="F:pyridoxal phosphate binding"/>
    <property type="evidence" value="ECO:0007669"/>
    <property type="project" value="UniProtKB-UniRule"/>
</dbReference>
<dbReference type="FunFam" id="2.40.37.10:FF:000006">
    <property type="entry name" value="Alanine racemase"/>
    <property type="match status" value="1"/>
</dbReference>
<feature type="binding site" evidence="5 7">
    <location>
        <position position="139"/>
    </location>
    <ligand>
        <name>substrate</name>
    </ligand>
</feature>
<evidence type="ECO:0000256" key="6">
    <source>
        <dbReference type="PIRSR" id="PIRSR600821-50"/>
    </source>
</evidence>
<evidence type="ECO:0000256" key="2">
    <source>
        <dbReference type="ARBA" id="ARBA00001933"/>
    </source>
</evidence>
<feature type="domain" description="Alanine racemase C-terminal" evidence="8">
    <location>
        <begin position="246"/>
        <end position="371"/>
    </location>
</feature>
<dbReference type="GO" id="GO:0009252">
    <property type="term" value="P:peptidoglycan biosynthetic process"/>
    <property type="evidence" value="ECO:0007669"/>
    <property type="project" value="TreeGrafter"/>
</dbReference>
<dbReference type="NCBIfam" id="TIGR00492">
    <property type="entry name" value="alr"/>
    <property type="match status" value="1"/>
</dbReference>
<dbReference type="SUPFAM" id="SSF51419">
    <property type="entry name" value="PLP-binding barrel"/>
    <property type="match status" value="1"/>
</dbReference>
<evidence type="ECO:0000256" key="7">
    <source>
        <dbReference type="PIRSR" id="PIRSR600821-52"/>
    </source>
</evidence>
<dbReference type="PANTHER" id="PTHR30511">
    <property type="entry name" value="ALANINE RACEMASE"/>
    <property type="match status" value="1"/>
</dbReference>
<dbReference type="EMBL" id="JROC01000031">
    <property type="protein sequence ID" value="KGL66889.1"/>
    <property type="molecule type" value="Genomic_DNA"/>
</dbReference>
<dbReference type="CDD" id="cd00430">
    <property type="entry name" value="PLPDE_III_AR"/>
    <property type="match status" value="1"/>
</dbReference>
<sequence length="372" mass="40524">MISAQLRDAAMVVDLKALKHNIKQQQAALPAGSRILAVVKADAYGHGAVPVAHAAKEAGVDGFCVAMLDEGLELRNAGIDQLMLVLGLTPVHYAPVAALNDISLTVGSVNWLKEYAELAKNESLPPLKVHLALDTGMGRIGFRDAAELKQALALVNQPAFVFEGMFTHFATADAADDTYFKRQLGRWHDFLAAVDQKPPYVHMANSAVGMWHRETIAANTVRMGISMYGCNPSGRELPDSLDLQPVASIVAKTTFVKHLQAGESISYGATYTAQNDEWVATLPIGYADGYLRRMQGFKVLVADQECDILGRICMDQMMIRLPESMPIGTEVVLMGSSKGKTLSATDLADHAHTINYEILTSITPRLMRRYKN</sequence>
<protein>
    <recommendedName>
        <fullName evidence="5">Alanine racemase</fullName>
        <ecNumber evidence="5">5.1.1.1</ecNumber>
    </recommendedName>
</protein>
<comment type="pathway">
    <text evidence="5">Amino-acid biosynthesis; D-alanine biosynthesis; D-alanine from L-alanine: step 1/1.</text>
</comment>
<dbReference type="GO" id="GO:0008784">
    <property type="term" value="F:alanine racemase activity"/>
    <property type="evidence" value="ECO:0007669"/>
    <property type="project" value="UniProtKB-UniRule"/>
</dbReference>
<dbReference type="InterPro" id="IPR011079">
    <property type="entry name" value="Ala_racemase_C"/>
</dbReference>
<dbReference type="HAMAP" id="MF_01201">
    <property type="entry name" value="Ala_racemase"/>
    <property type="match status" value="1"/>
</dbReference>
<comment type="catalytic activity">
    <reaction evidence="1 5">
        <text>L-alanine = D-alanine</text>
        <dbReference type="Rhea" id="RHEA:20249"/>
        <dbReference type="ChEBI" id="CHEBI:57416"/>
        <dbReference type="ChEBI" id="CHEBI:57972"/>
        <dbReference type="EC" id="5.1.1.1"/>
    </reaction>
</comment>
<evidence type="ECO:0000259" key="8">
    <source>
        <dbReference type="SMART" id="SM01005"/>
    </source>
</evidence>
<proteinExistence type="inferred from homology"/>
<comment type="function">
    <text evidence="5">Catalyzes the interconversion of L-alanine and D-alanine. May also act on other amino acids.</text>
</comment>
<feature type="active site" description="Proton acceptor; specific for D-alanine" evidence="5">
    <location>
        <position position="40"/>
    </location>
</feature>
<gene>
    <name evidence="9" type="ORF">LX03_05185</name>
</gene>
<dbReference type="Pfam" id="PF00842">
    <property type="entry name" value="Ala_racemase_C"/>
    <property type="match status" value="1"/>
</dbReference>
<dbReference type="InterPro" id="IPR001608">
    <property type="entry name" value="Ala_racemase_N"/>
</dbReference>
<dbReference type="Gene3D" id="3.20.20.10">
    <property type="entry name" value="Alanine racemase"/>
    <property type="match status" value="1"/>
</dbReference>
<reference evidence="9 10" key="1">
    <citation type="submission" date="2014-09" db="EMBL/GenBank/DDBJ databases">
        <title>Lactobacillus mucosae CRL573 Genome Sequencing.</title>
        <authorList>
            <person name="Bleckwedel J."/>
            <person name="Teran L.C."/>
            <person name="Bonacina J."/>
            <person name="Saavedra L."/>
            <person name="Mozzi F.B."/>
            <person name="Raya R.R."/>
        </authorList>
    </citation>
    <scope>NUCLEOTIDE SEQUENCE [LARGE SCALE GENOMIC DNA]</scope>
    <source>
        <strain evidence="9 10">CRL573</strain>
    </source>
</reference>
<dbReference type="GO" id="GO:0030632">
    <property type="term" value="P:D-alanine biosynthetic process"/>
    <property type="evidence" value="ECO:0007669"/>
    <property type="project" value="UniProtKB-UniRule"/>
</dbReference>
<evidence type="ECO:0000256" key="3">
    <source>
        <dbReference type="ARBA" id="ARBA00022898"/>
    </source>
</evidence>
<evidence type="ECO:0000313" key="9">
    <source>
        <dbReference type="EMBL" id="KGL66889.1"/>
    </source>
</evidence>
<dbReference type="Gene3D" id="2.40.37.10">
    <property type="entry name" value="Lyase, Ornithine Decarboxylase, Chain A, domain 1"/>
    <property type="match status" value="1"/>
</dbReference>
<dbReference type="PROSITE" id="PS00395">
    <property type="entry name" value="ALANINE_RACEMASE"/>
    <property type="match status" value="1"/>
</dbReference>
<evidence type="ECO:0000256" key="4">
    <source>
        <dbReference type="ARBA" id="ARBA00023235"/>
    </source>
</evidence>
<dbReference type="InterPro" id="IPR029066">
    <property type="entry name" value="PLP-binding_barrel"/>
</dbReference>
<accession>A0A099Y9B9</accession>
<evidence type="ECO:0000256" key="1">
    <source>
        <dbReference type="ARBA" id="ARBA00000316"/>
    </source>
</evidence>
<dbReference type="SMART" id="SM01005">
    <property type="entry name" value="Ala_racemase_C"/>
    <property type="match status" value="1"/>
</dbReference>